<evidence type="ECO:0000313" key="9">
    <source>
        <dbReference type="EMBL" id="PWA75968.1"/>
    </source>
</evidence>
<dbReference type="InterPro" id="IPR014756">
    <property type="entry name" value="Ig_E-set"/>
</dbReference>
<keyword evidence="3" id="KW-0732">Signal</keyword>
<keyword evidence="2" id="KW-0964">Secreted</keyword>
<dbReference type="InterPro" id="IPR015202">
    <property type="entry name" value="GO-like_E_set"/>
</dbReference>
<dbReference type="GO" id="GO:0016491">
    <property type="term" value="F:oxidoreductase activity"/>
    <property type="evidence" value="ECO:0007669"/>
    <property type="project" value="UniProtKB-KW"/>
</dbReference>
<gene>
    <name evidence="9" type="ORF">CTI12_AA237620</name>
</gene>
<dbReference type="PANTHER" id="PTHR32208">
    <property type="entry name" value="SECRETED PROTEIN-RELATED"/>
    <property type="match status" value="1"/>
</dbReference>
<organism evidence="9 10">
    <name type="scientific">Artemisia annua</name>
    <name type="common">Sweet wormwood</name>
    <dbReference type="NCBI Taxonomy" id="35608"/>
    <lineage>
        <taxon>Eukaryota</taxon>
        <taxon>Viridiplantae</taxon>
        <taxon>Streptophyta</taxon>
        <taxon>Embryophyta</taxon>
        <taxon>Tracheophyta</taxon>
        <taxon>Spermatophyta</taxon>
        <taxon>Magnoliopsida</taxon>
        <taxon>eudicotyledons</taxon>
        <taxon>Gunneridae</taxon>
        <taxon>Pentapetalae</taxon>
        <taxon>asterids</taxon>
        <taxon>campanulids</taxon>
        <taxon>Asterales</taxon>
        <taxon>Asteraceae</taxon>
        <taxon>Asteroideae</taxon>
        <taxon>Anthemideae</taxon>
        <taxon>Artemisiinae</taxon>
        <taxon>Artemisia</taxon>
    </lineage>
</organism>
<dbReference type="CDD" id="cd02851">
    <property type="entry name" value="E_set_GO_C"/>
    <property type="match status" value="1"/>
</dbReference>
<dbReference type="AlphaFoldDB" id="A0A2U1NR69"/>
<accession>A0A2U1NR69</accession>
<name>A0A2U1NR69_ARTAN</name>
<feature type="domain" description="Galactose oxidase-like Early set" evidence="8">
    <location>
        <begin position="435"/>
        <end position="540"/>
    </location>
</feature>
<dbReference type="GO" id="GO:0005615">
    <property type="term" value="C:extracellular space"/>
    <property type="evidence" value="ECO:0007669"/>
    <property type="project" value="UniProtKB-ARBA"/>
</dbReference>
<dbReference type="Pfam" id="PF07250">
    <property type="entry name" value="Glyoxal_oxid_N"/>
    <property type="match status" value="1"/>
</dbReference>
<reference evidence="9 10" key="1">
    <citation type="journal article" date="2018" name="Mol. Plant">
        <title>The genome of Artemisia annua provides insight into the evolution of Asteraceae family and artemisinin biosynthesis.</title>
        <authorList>
            <person name="Shen Q."/>
            <person name="Zhang L."/>
            <person name="Liao Z."/>
            <person name="Wang S."/>
            <person name="Yan T."/>
            <person name="Shi P."/>
            <person name="Liu M."/>
            <person name="Fu X."/>
            <person name="Pan Q."/>
            <person name="Wang Y."/>
            <person name="Lv Z."/>
            <person name="Lu X."/>
            <person name="Zhang F."/>
            <person name="Jiang W."/>
            <person name="Ma Y."/>
            <person name="Chen M."/>
            <person name="Hao X."/>
            <person name="Li L."/>
            <person name="Tang Y."/>
            <person name="Lv G."/>
            <person name="Zhou Y."/>
            <person name="Sun X."/>
            <person name="Brodelius P.E."/>
            <person name="Rose J.K.C."/>
            <person name="Tang K."/>
        </authorList>
    </citation>
    <scope>NUCLEOTIDE SEQUENCE [LARGE SCALE GENOMIC DNA]</scope>
    <source>
        <strain evidence="10">cv. Huhao1</strain>
        <tissue evidence="9">Leaf</tissue>
    </source>
</reference>
<dbReference type="EMBL" id="PKPP01002329">
    <property type="protein sequence ID" value="PWA75968.1"/>
    <property type="molecule type" value="Genomic_DNA"/>
</dbReference>
<proteinExistence type="predicted"/>
<evidence type="ECO:0000256" key="2">
    <source>
        <dbReference type="ARBA" id="ARBA00022525"/>
    </source>
</evidence>
<keyword evidence="10" id="KW-1185">Reference proteome</keyword>
<protein>
    <recommendedName>
        <fullName evidence="5">Aldehyde oxidase GLOX</fullName>
    </recommendedName>
    <alternativeName>
        <fullName evidence="6">Glyoxal oxidase</fullName>
    </alternativeName>
</protein>
<sequence>MALTLTLFILITITVTITTRVLATGNWTLLHANIGITAMHMQLLPNDRILIFDRTDFGLSNISLADGKCREDNDDLVLKNDCTAHSIEYDVLTNSIRPLMVQTDVWCSSGSLMPDGTVVQTGGFNDGDHVVRIYDSCDKCDWKEIKSGLINRRWYATNHILPGGRQIVVGGRRQYNYEFYPKMSVSENAYSFPFLVMTHDPKLENNLYPFVFLNPDGKLFIFANNRAILFDYSKNNVLRTFPEIPGGDPRNYPSTGSAVLLPMRILKGNVGVVEVLVCGGAPKGAFRKALNGTFVRALRSCARIRVSDPNPKWVMETMPLARVMGDMLLLPNGEVLIINGASAGTAGWEKGREPVLHPVLYKPDNMLGHRFEAQTPSTIPRMYHSTAILVRDGRVLVGGSNPHVYYNFTNVRYPTELRFEAFSPSYLDPSLCGSRPKISPDSQTQFRYGDQVKVRFMLSGHVDPKSLLVTMVSPSFNTHSFSMNQRLLILDGVNTATPIGNSKYQVVVTAPPSANIAPAKYYLLFVVYKQVPSEGIWVQIS</sequence>
<feature type="domain" description="Glyoxal oxidase N-terminal" evidence="7">
    <location>
        <begin position="39"/>
        <end position="426"/>
    </location>
</feature>
<keyword evidence="4" id="KW-0560">Oxidoreductase</keyword>
<dbReference type="InterPro" id="IPR013783">
    <property type="entry name" value="Ig-like_fold"/>
</dbReference>
<evidence type="ECO:0000259" key="8">
    <source>
        <dbReference type="Pfam" id="PF09118"/>
    </source>
</evidence>
<comment type="caution">
    <text evidence="9">The sequence shown here is derived from an EMBL/GenBank/DDBJ whole genome shotgun (WGS) entry which is preliminary data.</text>
</comment>
<evidence type="ECO:0000256" key="6">
    <source>
        <dbReference type="ARBA" id="ARBA00077505"/>
    </source>
</evidence>
<dbReference type="STRING" id="35608.A0A2U1NR69"/>
<evidence type="ECO:0000256" key="1">
    <source>
        <dbReference type="ARBA" id="ARBA00004613"/>
    </source>
</evidence>
<dbReference type="Proteomes" id="UP000245207">
    <property type="component" value="Unassembled WGS sequence"/>
</dbReference>
<dbReference type="FunFam" id="2.130.10.80:FF:000001">
    <property type="entry name" value="Aldehyde oxidase GLOX"/>
    <property type="match status" value="1"/>
</dbReference>
<dbReference type="Gene3D" id="2.60.40.10">
    <property type="entry name" value="Immunoglobulins"/>
    <property type="match status" value="1"/>
</dbReference>
<dbReference type="SUPFAM" id="SSF50965">
    <property type="entry name" value="Galactose oxidase, central domain"/>
    <property type="match status" value="1"/>
</dbReference>
<evidence type="ECO:0000256" key="3">
    <source>
        <dbReference type="ARBA" id="ARBA00022729"/>
    </source>
</evidence>
<dbReference type="PANTHER" id="PTHR32208:SF83">
    <property type="entry name" value="GALACTOSE OXIDASE"/>
    <property type="match status" value="1"/>
</dbReference>
<dbReference type="InterPro" id="IPR009880">
    <property type="entry name" value="Glyoxal_oxidase_N"/>
</dbReference>
<dbReference type="Gene3D" id="2.130.10.80">
    <property type="entry name" value="Galactose oxidase/kelch, beta-propeller"/>
    <property type="match status" value="1"/>
</dbReference>
<evidence type="ECO:0000256" key="4">
    <source>
        <dbReference type="ARBA" id="ARBA00023002"/>
    </source>
</evidence>
<dbReference type="OrthoDB" id="2019572at2759"/>
<comment type="subcellular location">
    <subcellularLocation>
        <location evidence="1">Secreted</location>
    </subcellularLocation>
</comment>
<dbReference type="InterPro" id="IPR011043">
    <property type="entry name" value="Gal_Oxase/kelch_b-propeller"/>
</dbReference>
<evidence type="ECO:0000313" key="10">
    <source>
        <dbReference type="Proteomes" id="UP000245207"/>
    </source>
</evidence>
<evidence type="ECO:0000259" key="7">
    <source>
        <dbReference type="Pfam" id="PF07250"/>
    </source>
</evidence>
<dbReference type="Pfam" id="PF09118">
    <property type="entry name" value="GO-like_E_set"/>
    <property type="match status" value="1"/>
</dbReference>
<evidence type="ECO:0000256" key="5">
    <source>
        <dbReference type="ARBA" id="ARBA00073112"/>
    </source>
</evidence>
<dbReference type="InterPro" id="IPR037293">
    <property type="entry name" value="Gal_Oxidase_central_sf"/>
</dbReference>
<dbReference type="SUPFAM" id="SSF81296">
    <property type="entry name" value="E set domains"/>
    <property type="match status" value="1"/>
</dbReference>